<dbReference type="Proteomes" id="UP000004217">
    <property type="component" value="Unassembled WGS sequence"/>
</dbReference>
<name>G2G7C6_9ACTN</name>
<evidence type="ECO:0000313" key="3">
    <source>
        <dbReference type="EMBL" id="EGX60667.1"/>
    </source>
</evidence>
<accession>G2G7C6</accession>
<evidence type="ECO:0000313" key="4">
    <source>
        <dbReference type="Proteomes" id="UP000004217"/>
    </source>
</evidence>
<evidence type="ECO:0000256" key="1">
    <source>
        <dbReference type="ARBA" id="ARBA00022723"/>
    </source>
</evidence>
<keyword evidence="4" id="KW-1185">Reference proteome</keyword>
<dbReference type="Pfam" id="PF06525">
    <property type="entry name" value="SoxE"/>
    <property type="match status" value="1"/>
</dbReference>
<dbReference type="GO" id="GO:0046872">
    <property type="term" value="F:metal ion binding"/>
    <property type="evidence" value="ECO:0007669"/>
    <property type="project" value="UniProtKB-KW"/>
</dbReference>
<evidence type="ECO:0000259" key="2">
    <source>
        <dbReference type="Pfam" id="PF06525"/>
    </source>
</evidence>
<dbReference type="AlphaFoldDB" id="G2G7C6"/>
<feature type="domain" description="Sulfocyanin-like C-terminal" evidence="2">
    <location>
        <begin position="98"/>
        <end position="194"/>
    </location>
</feature>
<comment type="caution">
    <text evidence="3">The sequence shown here is derived from an EMBL/GenBank/DDBJ whole genome shotgun (WGS) entry which is preliminary data.</text>
</comment>
<keyword evidence="1" id="KW-0479">Metal-binding</keyword>
<dbReference type="InterPro" id="IPR049544">
    <property type="entry name" value="SoxE-like_C"/>
</dbReference>
<sequence>MNPDRRRGTWLIIAGAVAALVLGIATTMVLAGTGSFRHTAPAAWRAEGTRCSAPPLPGRVVDVTASDMGRGMMGGAPGGYGMRMMHLAARPATVSAGAVSLRVVNTGAMAHEVVVLPLPPGQVIGERPTGPDGKINEADSLGEASRSCGAGEGNGIAPGAMAWTTLTLRPGRYELVCNLPGHYLAGMYTELDVTSR</sequence>
<gene>
    <name evidence="3" type="ORF">SZN_06941</name>
</gene>
<dbReference type="EMBL" id="AGBF01000012">
    <property type="protein sequence ID" value="EGX60667.1"/>
    <property type="molecule type" value="Genomic_DNA"/>
</dbReference>
<dbReference type="Gene3D" id="2.60.40.420">
    <property type="entry name" value="Cupredoxins - blue copper proteins"/>
    <property type="match status" value="1"/>
</dbReference>
<organism evidence="3 4">
    <name type="scientific">Streptomyces zinciresistens K42</name>
    <dbReference type="NCBI Taxonomy" id="700597"/>
    <lineage>
        <taxon>Bacteria</taxon>
        <taxon>Bacillati</taxon>
        <taxon>Actinomycetota</taxon>
        <taxon>Actinomycetes</taxon>
        <taxon>Kitasatosporales</taxon>
        <taxon>Streptomycetaceae</taxon>
        <taxon>Streptomyces</taxon>
    </lineage>
</organism>
<dbReference type="PROSITE" id="PS00079">
    <property type="entry name" value="MULTICOPPER_OXIDASE1"/>
    <property type="match status" value="1"/>
</dbReference>
<dbReference type="InterPro" id="IPR008972">
    <property type="entry name" value="Cupredoxin"/>
</dbReference>
<dbReference type="SUPFAM" id="SSF49503">
    <property type="entry name" value="Cupredoxins"/>
    <property type="match status" value="1"/>
</dbReference>
<proteinExistence type="predicted"/>
<dbReference type="PATRIC" id="fig|700597.3.peg.1347"/>
<reference evidence="3 4" key="1">
    <citation type="submission" date="2011-08" db="EMBL/GenBank/DDBJ databases">
        <authorList>
            <person name="Lin Y."/>
            <person name="Hao X."/>
            <person name="Johnstone L."/>
            <person name="Miller S.J."/>
            <person name="Wei G."/>
            <person name="Rensing C."/>
        </authorList>
    </citation>
    <scope>NUCLEOTIDE SEQUENCE [LARGE SCALE GENOMIC DNA]</scope>
    <source>
        <strain evidence="3 4">K42</strain>
    </source>
</reference>
<dbReference type="InterPro" id="IPR033138">
    <property type="entry name" value="Cu_oxidase_CS"/>
</dbReference>
<dbReference type="RefSeq" id="WP_007492732.1">
    <property type="nucleotide sequence ID" value="NZ_AGBF01000012.1"/>
</dbReference>
<protein>
    <recommendedName>
        <fullName evidence="2">Sulfocyanin-like C-terminal domain-containing protein</fullName>
    </recommendedName>
</protein>